<gene>
    <name evidence="2" type="ORF">AM1BK_32610</name>
</gene>
<comment type="caution">
    <text evidence="2">The sequence shown here is derived from an EMBL/GenBank/DDBJ whole genome shotgun (WGS) entry which is preliminary data.</text>
</comment>
<evidence type="ECO:0000313" key="3">
    <source>
        <dbReference type="Proteomes" id="UP000637074"/>
    </source>
</evidence>
<name>A0ABQ3N6W0_9BACI</name>
<dbReference type="Proteomes" id="UP000637074">
    <property type="component" value="Unassembled WGS sequence"/>
</dbReference>
<dbReference type="EMBL" id="BNDS01000014">
    <property type="protein sequence ID" value="GHH99718.1"/>
    <property type="molecule type" value="Genomic_DNA"/>
</dbReference>
<dbReference type="RefSeq" id="WP_191274592.1">
    <property type="nucleotide sequence ID" value="NZ_BNDS01000014.1"/>
</dbReference>
<reference evidence="2 3" key="1">
    <citation type="journal article" date="2022" name="Int. J. Syst. Evol. Microbiol.">
        <title>Neobacillus kokaensis sp. nov., isolated from soil.</title>
        <authorList>
            <person name="Yuki K."/>
            <person name="Matsubara H."/>
            <person name="Yamaguchi S."/>
        </authorList>
    </citation>
    <scope>NUCLEOTIDE SEQUENCE [LARGE SCALE GENOMIC DNA]</scope>
    <source>
        <strain evidence="2 3">LOB 377</strain>
    </source>
</reference>
<feature type="domain" description="AbiTii" evidence="1">
    <location>
        <begin position="5"/>
        <end position="184"/>
    </location>
</feature>
<organism evidence="2 3">
    <name type="scientific">Neobacillus kokaensis</name>
    <dbReference type="NCBI Taxonomy" id="2759023"/>
    <lineage>
        <taxon>Bacteria</taxon>
        <taxon>Bacillati</taxon>
        <taxon>Bacillota</taxon>
        <taxon>Bacilli</taxon>
        <taxon>Bacillales</taxon>
        <taxon>Bacillaceae</taxon>
        <taxon>Neobacillus</taxon>
    </lineage>
</organism>
<keyword evidence="3" id="KW-1185">Reference proteome</keyword>
<dbReference type="Pfam" id="PF18864">
    <property type="entry name" value="AbiTii"/>
    <property type="match status" value="1"/>
</dbReference>
<sequence>MARSNLLKDTVSGQVDLENILLRLKVILSDLEDKDILGWIEGELRGYSEEDIVPDYRIITGRAMGTYIVNGAAKYSNALVPLHFTAMDKDMIDKMHIINVRDGISTIEKNLKSKNRDRLGRPVPTELCHAISSYELQIVGMDIMFAANDFEAILSNVKDKIVDIVMMLEKNFGTNAIDEMDISEQVVDEPEKRNKAITYIHQVVYNDTSTSIEIGDRNKFRETKVGRFWSKNK</sequence>
<evidence type="ECO:0000313" key="2">
    <source>
        <dbReference type="EMBL" id="GHH99718.1"/>
    </source>
</evidence>
<protein>
    <recommendedName>
        <fullName evidence="1">AbiTii domain-containing protein</fullName>
    </recommendedName>
</protein>
<dbReference type="InterPro" id="IPR041304">
    <property type="entry name" value="AbiTii"/>
</dbReference>
<accession>A0ABQ3N6W0</accession>
<evidence type="ECO:0000259" key="1">
    <source>
        <dbReference type="Pfam" id="PF18864"/>
    </source>
</evidence>
<proteinExistence type="predicted"/>